<dbReference type="Proteomes" id="UP000185024">
    <property type="component" value="Unassembled WGS sequence"/>
</dbReference>
<gene>
    <name evidence="1" type="ORF">SAMN05878438_3717</name>
</gene>
<evidence type="ECO:0000313" key="2">
    <source>
        <dbReference type="Proteomes" id="UP000185024"/>
    </source>
</evidence>
<dbReference type="GeneID" id="97278335"/>
<organism evidence="1 2">
    <name type="scientific">Vreelandella aquamarina</name>
    <dbReference type="NCBI Taxonomy" id="77097"/>
    <lineage>
        <taxon>Bacteria</taxon>
        <taxon>Pseudomonadati</taxon>
        <taxon>Pseudomonadota</taxon>
        <taxon>Gammaproteobacteria</taxon>
        <taxon>Oceanospirillales</taxon>
        <taxon>Halomonadaceae</taxon>
        <taxon>Vreelandella</taxon>
    </lineage>
</organism>
<evidence type="ECO:0000313" key="1">
    <source>
        <dbReference type="EMBL" id="SIN87064.1"/>
    </source>
</evidence>
<sequence length="92" mass="10287">MAVEESNTVPLTITLPAAVHAELEYLTKLQKQHGAAIPWGTVEEMMQEVAVAIADGSRRPGAWERQLLDMIGLTPECEEARYYREQYGEPAE</sequence>
<dbReference type="EMBL" id="FSQX01000002">
    <property type="protein sequence ID" value="SIN87064.1"/>
    <property type="molecule type" value="Genomic_DNA"/>
</dbReference>
<proteinExistence type="predicted"/>
<reference evidence="1 2" key="1">
    <citation type="submission" date="2016-11" db="EMBL/GenBank/DDBJ databases">
        <authorList>
            <person name="Jaros S."/>
            <person name="Januszkiewicz K."/>
            <person name="Wedrychowicz H."/>
        </authorList>
    </citation>
    <scope>NUCLEOTIDE SEQUENCE [LARGE SCALE GENOMIC DNA]</scope>
    <source>
        <strain evidence="1 2">ACAM 239</strain>
    </source>
</reference>
<dbReference type="RefSeq" id="WP_074211826.1">
    <property type="nucleotide sequence ID" value="NZ_BJOI01000089.1"/>
</dbReference>
<accession>A0A1N6EVQ5</accession>
<name>A0A1N6EVQ5_9GAMM</name>
<dbReference type="AlphaFoldDB" id="A0A1N6EVQ5"/>
<protein>
    <submittedName>
        <fullName evidence="1">Uncharacterized protein</fullName>
    </submittedName>
</protein>